<evidence type="ECO:0000259" key="1">
    <source>
        <dbReference type="Pfam" id="PF08878"/>
    </source>
</evidence>
<name>A0ABR6VW17_9BACT</name>
<keyword evidence="3" id="KW-1185">Reference proteome</keyword>
<accession>A0ABR6VW17</accession>
<evidence type="ECO:0000313" key="2">
    <source>
        <dbReference type="EMBL" id="MBC3541398.1"/>
    </source>
</evidence>
<sequence length="315" mass="35374">MDILKPDSFDKLIRKGTNMDAFLKEVKKEVAVNGTKAKVHCYLINFDGDHSPRVADFAAFISHRLLDYCIPRSEIQKAKDLDSKNNTTSSVVKLNKIARDLLSSLDKSGEGGELMLYLLTQEYLKMPQLLCKMPLKTSSEMHIHGVDGIHVKYDDTSGGLALYWGESKMHKSITSAVSDCFKSVGKYLVSTGGSGTPYQREIQLITSNLDLIDEELEEAILDYLNKDSTNYNKVKNCAVCMLGFDYDMYPSGPNIKQIGDLLKEASLAINSWVESISKKLIKSPPLHSFDIELFLIPFPKVDEFRKVFLKEIGLK</sequence>
<reference evidence="2 3" key="1">
    <citation type="journal article" date="2019" name="Int. J. Syst. Evol. Microbiol.">
        <title>Rufibacter sediminis sp. nov., isolated from freshwater lake sediment.</title>
        <authorList>
            <person name="Qu J.H."/>
            <person name="Zhang L.J."/>
            <person name="Fu Y.H."/>
            <person name="Li H.F."/>
        </authorList>
    </citation>
    <scope>NUCLEOTIDE SEQUENCE [LARGE SCALE GENOMIC DNA]</scope>
    <source>
        <strain evidence="2 3">H-1</strain>
    </source>
</reference>
<comment type="caution">
    <text evidence="2">The sequence shown here is derived from an EMBL/GenBank/DDBJ whole genome shotgun (WGS) entry which is preliminary data.</text>
</comment>
<gene>
    <name evidence="2" type="ORF">H7U12_17015</name>
</gene>
<protein>
    <submittedName>
        <fullName evidence="2">DUF1837 domain-containing protein</fullName>
    </submittedName>
</protein>
<organism evidence="2 3">
    <name type="scientific">Rufibacter sediminis</name>
    <dbReference type="NCBI Taxonomy" id="2762756"/>
    <lineage>
        <taxon>Bacteria</taxon>
        <taxon>Pseudomonadati</taxon>
        <taxon>Bacteroidota</taxon>
        <taxon>Cytophagia</taxon>
        <taxon>Cytophagales</taxon>
        <taxon>Hymenobacteraceae</taxon>
        <taxon>Rufibacter</taxon>
    </lineage>
</organism>
<feature type="domain" description="Anti-bacteriophage protein A/HamA C-terminal" evidence="1">
    <location>
        <begin position="21"/>
        <end position="312"/>
    </location>
</feature>
<dbReference type="Proteomes" id="UP000659698">
    <property type="component" value="Unassembled WGS sequence"/>
</dbReference>
<dbReference type="EMBL" id="JACOAF010000041">
    <property type="protein sequence ID" value="MBC3541398.1"/>
    <property type="molecule type" value="Genomic_DNA"/>
</dbReference>
<dbReference type="InterPro" id="IPR014976">
    <property type="entry name" value="AbpA_HamA_C"/>
</dbReference>
<evidence type="ECO:0000313" key="3">
    <source>
        <dbReference type="Proteomes" id="UP000659698"/>
    </source>
</evidence>
<proteinExistence type="predicted"/>
<dbReference type="RefSeq" id="WP_255897181.1">
    <property type="nucleotide sequence ID" value="NZ_JAFMZN010000005.1"/>
</dbReference>
<dbReference type="Pfam" id="PF08878">
    <property type="entry name" value="HamA"/>
    <property type="match status" value="1"/>
</dbReference>